<protein>
    <submittedName>
        <fullName evidence="1">Uncharacterized protein</fullName>
    </submittedName>
</protein>
<evidence type="ECO:0000313" key="2">
    <source>
        <dbReference type="Proteomes" id="UP000758603"/>
    </source>
</evidence>
<dbReference type="AlphaFoldDB" id="A0A9P8ZXZ4"/>
<keyword evidence="2" id="KW-1185">Reference proteome</keyword>
<accession>A0A9P8ZXZ4</accession>
<evidence type="ECO:0000313" key="1">
    <source>
        <dbReference type="EMBL" id="KAH6653523.1"/>
    </source>
</evidence>
<dbReference type="EMBL" id="JAGPXC010000005">
    <property type="protein sequence ID" value="KAH6653523.1"/>
    <property type="molecule type" value="Genomic_DNA"/>
</dbReference>
<name>A0A9P8ZXZ4_9PEZI</name>
<dbReference type="RefSeq" id="XP_045957800.1">
    <property type="nucleotide sequence ID" value="XM_046103141.1"/>
</dbReference>
<dbReference type="Proteomes" id="UP000758603">
    <property type="component" value="Unassembled WGS sequence"/>
</dbReference>
<proteinExistence type="predicted"/>
<gene>
    <name evidence="1" type="ORF">BKA67DRAFT_570097</name>
</gene>
<sequence length="259" mass="29301">MLGTLVLLPECIGIGILFRFNRVLQVVPSYFTLSVIPLVLGFHKACIGLLLGLFMLNALYRELVVSKTIEEQFAFRSITPSSQAPTGSSHANTLRICLLGGDFSGRDLFISLVNLQEKDWTKDDLKVPIGHTEVRSWKCYELHGSVGSADQSIEIWDTRDLSHLCVKLFESHWWSTLHGIILLFTPADENSLYRFHMLHDWNAFSMKHVRLVSIQGRGTSSTPEEEVIERMMRMANDKGWTYIKADDLTTSADLVSIAR</sequence>
<reference evidence="1" key="1">
    <citation type="journal article" date="2021" name="Nat. Commun.">
        <title>Genetic determinants of endophytism in the Arabidopsis root mycobiome.</title>
        <authorList>
            <person name="Mesny F."/>
            <person name="Miyauchi S."/>
            <person name="Thiergart T."/>
            <person name="Pickel B."/>
            <person name="Atanasova L."/>
            <person name="Karlsson M."/>
            <person name="Huettel B."/>
            <person name="Barry K.W."/>
            <person name="Haridas S."/>
            <person name="Chen C."/>
            <person name="Bauer D."/>
            <person name="Andreopoulos W."/>
            <person name="Pangilinan J."/>
            <person name="LaButti K."/>
            <person name="Riley R."/>
            <person name="Lipzen A."/>
            <person name="Clum A."/>
            <person name="Drula E."/>
            <person name="Henrissat B."/>
            <person name="Kohler A."/>
            <person name="Grigoriev I.V."/>
            <person name="Martin F.M."/>
            <person name="Hacquard S."/>
        </authorList>
    </citation>
    <scope>NUCLEOTIDE SEQUENCE</scope>
    <source>
        <strain evidence="1">MPI-SDFR-AT-0073</strain>
    </source>
</reference>
<dbReference type="GeneID" id="70132033"/>
<comment type="caution">
    <text evidence="1">The sequence shown here is derived from an EMBL/GenBank/DDBJ whole genome shotgun (WGS) entry which is preliminary data.</text>
</comment>
<organism evidence="1 2">
    <name type="scientific">Truncatella angustata</name>
    <dbReference type="NCBI Taxonomy" id="152316"/>
    <lineage>
        <taxon>Eukaryota</taxon>
        <taxon>Fungi</taxon>
        <taxon>Dikarya</taxon>
        <taxon>Ascomycota</taxon>
        <taxon>Pezizomycotina</taxon>
        <taxon>Sordariomycetes</taxon>
        <taxon>Xylariomycetidae</taxon>
        <taxon>Amphisphaeriales</taxon>
        <taxon>Sporocadaceae</taxon>
        <taxon>Truncatella</taxon>
    </lineage>
</organism>